<proteinExistence type="predicted"/>
<accession>A0A5Q5BLY1</accession>
<dbReference type="CDD" id="cd00531">
    <property type="entry name" value="NTF2_like"/>
    <property type="match status" value="1"/>
</dbReference>
<feature type="domain" description="SnoaL-like" evidence="1">
    <location>
        <begin position="12"/>
        <end position="108"/>
    </location>
</feature>
<dbReference type="KEGG" id="mmc:Mmcs_3358"/>
<evidence type="ECO:0000313" key="2">
    <source>
        <dbReference type="EMBL" id="ABG09465.1"/>
    </source>
</evidence>
<name>A0A5Q5BLY1_MYCSS</name>
<dbReference type="Pfam" id="PF12680">
    <property type="entry name" value="SnoaL_2"/>
    <property type="match status" value="1"/>
</dbReference>
<reference evidence="2" key="1">
    <citation type="submission" date="2006-06" db="EMBL/GenBank/DDBJ databases">
        <title>Complete sequence of chromosome of Mycobacterium sp. MCS.</title>
        <authorList>
            <consortium name="US DOE Joint Genome Institute"/>
            <person name="Copeland A."/>
            <person name="Lucas S."/>
            <person name="Lapidus A."/>
            <person name="Barry K."/>
            <person name="Detter J.C."/>
            <person name="Glavina del Rio T."/>
            <person name="Hammon N."/>
            <person name="Israni S."/>
            <person name="Dalin E."/>
            <person name="Tice H."/>
            <person name="Pitluck S."/>
            <person name="Martinez M."/>
            <person name="Schmutz J."/>
            <person name="Larimer F."/>
            <person name="Land M."/>
            <person name="Hauser L."/>
            <person name="Kyrpides N."/>
            <person name="Kim E."/>
            <person name="Miller C.D."/>
            <person name="Hughes J.E."/>
            <person name="Anderson A.J."/>
            <person name="Sims R.C."/>
            <person name="Richardson P."/>
        </authorList>
    </citation>
    <scope>NUCLEOTIDE SEQUENCE [LARGE SCALE GENOMIC DNA]</scope>
    <source>
        <strain evidence="2">MCS</strain>
    </source>
</reference>
<dbReference type="PANTHER" id="PTHR41252">
    <property type="entry name" value="BLR2505 PROTEIN"/>
    <property type="match status" value="1"/>
</dbReference>
<dbReference type="InterPro" id="IPR032710">
    <property type="entry name" value="NTF2-like_dom_sf"/>
</dbReference>
<dbReference type="PANTHER" id="PTHR41252:SF1">
    <property type="entry name" value="BLR2505 PROTEIN"/>
    <property type="match status" value="1"/>
</dbReference>
<protein>
    <recommendedName>
        <fullName evidence="1">SnoaL-like domain-containing protein</fullName>
    </recommendedName>
</protein>
<gene>
    <name evidence="2" type="ordered locus">Mmcs_3358</name>
</gene>
<sequence length="131" mass="14296">MSEQERNIEAVKKGYEAFSSGDIETVMSLFDDDVEWVQPGRSAVSGTFHGKDEIRAYLGKLAEKPLTVKLHRLIGEGDTVVALTELTLAGEHGTDADVFTLRDGKTVRVEVHGDTALMERVYGSKQAATAQ</sequence>
<dbReference type="EMBL" id="CP000384">
    <property type="protein sequence ID" value="ABG09465.1"/>
    <property type="molecule type" value="Genomic_DNA"/>
</dbReference>
<dbReference type="SUPFAM" id="SSF54427">
    <property type="entry name" value="NTF2-like"/>
    <property type="match status" value="1"/>
</dbReference>
<dbReference type="Gene3D" id="3.10.450.50">
    <property type="match status" value="1"/>
</dbReference>
<dbReference type="InterPro" id="IPR037401">
    <property type="entry name" value="SnoaL-like"/>
</dbReference>
<organism evidence="2">
    <name type="scientific">Mycobacterium sp. (strain MCS)</name>
    <dbReference type="NCBI Taxonomy" id="164756"/>
    <lineage>
        <taxon>Bacteria</taxon>
        <taxon>Bacillati</taxon>
        <taxon>Actinomycetota</taxon>
        <taxon>Actinomycetes</taxon>
        <taxon>Mycobacteriales</taxon>
        <taxon>Mycobacteriaceae</taxon>
        <taxon>Mycobacterium</taxon>
    </lineage>
</organism>
<evidence type="ECO:0000259" key="1">
    <source>
        <dbReference type="Pfam" id="PF12680"/>
    </source>
</evidence>
<dbReference type="AlphaFoldDB" id="A0A5Q5BLY1"/>